<dbReference type="InterPro" id="IPR033480">
    <property type="entry name" value="sCache_2"/>
</dbReference>
<proteinExistence type="inferred from homology"/>
<dbReference type="SMART" id="SM00304">
    <property type="entry name" value="HAMP"/>
    <property type="match status" value="1"/>
</dbReference>
<dbReference type="PANTHER" id="PTHR32089:SF112">
    <property type="entry name" value="LYSOZYME-LIKE PROTEIN-RELATED"/>
    <property type="match status" value="1"/>
</dbReference>
<comment type="similarity">
    <text evidence="8">Belongs to the methyl-accepting chemotaxis (MCP) protein family.</text>
</comment>
<evidence type="ECO:0000259" key="13">
    <source>
        <dbReference type="PROSITE" id="PS50885"/>
    </source>
</evidence>
<evidence type="ECO:0000256" key="9">
    <source>
        <dbReference type="PROSITE-ProRule" id="PRU00284"/>
    </source>
</evidence>
<comment type="caution">
    <text evidence="14">The sequence shown here is derived from an EMBL/GenBank/DDBJ whole genome shotgun (WGS) entry which is preliminary data.</text>
</comment>
<evidence type="ECO:0000256" key="8">
    <source>
        <dbReference type="ARBA" id="ARBA00029447"/>
    </source>
</evidence>
<dbReference type="Pfam" id="PF17200">
    <property type="entry name" value="sCache_2"/>
    <property type="match status" value="1"/>
</dbReference>
<keyword evidence="15" id="KW-1185">Reference proteome</keyword>
<evidence type="ECO:0000256" key="7">
    <source>
        <dbReference type="ARBA" id="ARBA00023224"/>
    </source>
</evidence>
<dbReference type="InterPro" id="IPR003660">
    <property type="entry name" value="HAMP_dom"/>
</dbReference>
<evidence type="ECO:0000256" key="4">
    <source>
        <dbReference type="ARBA" id="ARBA00022692"/>
    </source>
</evidence>
<feature type="domain" description="Methyl-accepting transducer" evidence="11">
    <location>
        <begin position="307"/>
        <end position="529"/>
    </location>
</feature>
<evidence type="ECO:0000256" key="6">
    <source>
        <dbReference type="ARBA" id="ARBA00023136"/>
    </source>
</evidence>
<accession>A0A5S4X8M2</accession>
<dbReference type="EMBL" id="VSSR01000001">
    <property type="protein sequence ID" value="TYL88820.1"/>
    <property type="molecule type" value="Genomic_DNA"/>
</dbReference>
<keyword evidence="5 10" id="KW-1133">Transmembrane helix</keyword>
<gene>
    <name evidence="14" type="ORF">FXB38_00320</name>
</gene>
<dbReference type="PANTHER" id="PTHR32089">
    <property type="entry name" value="METHYL-ACCEPTING CHEMOTAXIS PROTEIN MCPB"/>
    <property type="match status" value="1"/>
</dbReference>
<evidence type="ECO:0000256" key="2">
    <source>
        <dbReference type="ARBA" id="ARBA00022475"/>
    </source>
</evidence>
<dbReference type="SMART" id="SM00283">
    <property type="entry name" value="MA"/>
    <property type="match status" value="1"/>
</dbReference>
<evidence type="ECO:0000256" key="1">
    <source>
        <dbReference type="ARBA" id="ARBA00004429"/>
    </source>
</evidence>
<organism evidence="14 15">
    <name type="scientific">Bradyrhizobium cytisi</name>
    <dbReference type="NCBI Taxonomy" id="515489"/>
    <lineage>
        <taxon>Bacteria</taxon>
        <taxon>Pseudomonadati</taxon>
        <taxon>Pseudomonadota</taxon>
        <taxon>Alphaproteobacteria</taxon>
        <taxon>Hyphomicrobiales</taxon>
        <taxon>Nitrobacteraceae</taxon>
        <taxon>Bradyrhizobium</taxon>
    </lineage>
</organism>
<evidence type="ECO:0000256" key="5">
    <source>
        <dbReference type="ARBA" id="ARBA00022989"/>
    </source>
</evidence>
<evidence type="ECO:0000256" key="3">
    <source>
        <dbReference type="ARBA" id="ARBA00022519"/>
    </source>
</evidence>
<dbReference type="Gene3D" id="1.10.287.950">
    <property type="entry name" value="Methyl-accepting chemotaxis protein"/>
    <property type="match status" value="1"/>
</dbReference>
<reference evidence="14 15" key="1">
    <citation type="submission" date="2019-08" db="EMBL/GenBank/DDBJ databases">
        <title>Bradyrhizobium hipponensis sp. nov., a rhizobium isolated from a Lupinus angustifolius root nodule in Tunisia.</title>
        <authorList>
            <person name="Off K."/>
            <person name="Rejili M."/>
            <person name="Mars M."/>
            <person name="Brachmann A."/>
            <person name="Marin M."/>
        </authorList>
    </citation>
    <scope>NUCLEOTIDE SEQUENCE [LARGE SCALE GENOMIC DNA]</scope>
    <source>
        <strain evidence="14 15">CTAW11</strain>
    </source>
</reference>
<sequence>MKLLSHLKIRTKLASMVCLAALTVTAIIAGSTVLSKSRMMDDRVQQMKAAVDLLHGLAQSFQDDAAAGKMTADEAKLQFRQRARNMKFGGGQGYPVVYNPDTSILVNGANPQLEGKITGAKDSNGVLIADAQLNAARQAPQGGVTSYLYPRPGQTEPVRKTVFVRQFTPWNATISYGLYVDDIDADVRALTLELAAIGGGLMLLIALSWLIARDVLSALDRQKTRMQDIADGAIDKPVEETDRGDEIGRMAETLEVLRQTALTARTLEAEQVAAKARGEQEKRDALISLADRFDASVGQLVGLMASGSGELETTAKSMSSTAEGTNRRAAVVGSAATEASQRVQTVAAAAEELSSSITEISRQVAQSAEVTGRAVESARHTDTIVRALSDGAQQIEHVAELISSIAAQTNLLALNATIEAARAGEAGRGFAVVASEVKSLASQTAEATREIGDKIAQIQGATKEAVDAIGGITATIEEVSRIATSIGAAIEEQGAATAEIARSVSQTAEATKEVTTNITGVSTAANETGNAAGMVLTAASNLSKQAEQLSGEVGTFLAGVRAA</sequence>
<dbReference type="InterPro" id="IPR004089">
    <property type="entry name" value="MCPsignal_dom"/>
</dbReference>
<dbReference type="GO" id="GO:0007165">
    <property type="term" value="P:signal transduction"/>
    <property type="evidence" value="ECO:0007669"/>
    <property type="project" value="UniProtKB-KW"/>
</dbReference>
<dbReference type="SMART" id="SM01049">
    <property type="entry name" value="Cache_2"/>
    <property type="match status" value="1"/>
</dbReference>
<evidence type="ECO:0000313" key="14">
    <source>
        <dbReference type="EMBL" id="TYL88820.1"/>
    </source>
</evidence>
<dbReference type="PROSITE" id="PS50111">
    <property type="entry name" value="CHEMOTAXIS_TRANSDUC_2"/>
    <property type="match status" value="1"/>
</dbReference>
<protein>
    <submittedName>
        <fullName evidence="14">HAMP domain-containing protein</fullName>
    </submittedName>
</protein>
<feature type="domain" description="HAMP" evidence="13">
    <location>
        <begin position="213"/>
        <end position="266"/>
    </location>
</feature>
<dbReference type="Proteomes" id="UP000324853">
    <property type="component" value="Unassembled WGS sequence"/>
</dbReference>
<evidence type="ECO:0000259" key="11">
    <source>
        <dbReference type="PROSITE" id="PS50111"/>
    </source>
</evidence>
<dbReference type="InterPro" id="IPR004090">
    <property type="entry name" value="Chemotax_Me-accpt_rcpt"/>
</dbReference>
<dbReference type="GO" id="GO:0004888">
    <property type="term" value="F:transmembrane signaling receptor activity"/>
    <property type="evidence" value="ECO:0007669"/>
    <property type="project" value="InterPro"/>
</dbReference>
<feature type="transmembrane region" description="Helical" evidence="10">
    <location>
        <begin position="194"/>
        <end position="216"/>
    </location>
</feature>
<evidence type="ECO:0000313" key="15">
    <source>
        <dbReference type="Proteomes" id="UP000324853"/>
    </source>
</evidence>
<evidence type="ECO:0000256" key="10">
    <source>
        <dbReference type="SAM" id="Phobius"/>
    </source>
</evidence>
<dbReference type="InterPro" id="IPR000727">
    <property type="entry name" value="T_SNARE_dom"/>
</dbReference>
<keyword evidence="3" id="KW-0997">Cell inner membrane</keyword>
<dbReference type="AlphaFoldDB" id="A0A5S4X8M2"/>
<feature type="domain" description="T-SNARE coiled-coil homology" evidence="12">
    <location>
        <begin position="459"/>
        <end position="521"/>
    </location>
</feature>
<dbReference type="Gene3D" id="3.30.450.20">
    <property type="entry name" value="PAS domain"/>
    <property type="match status" value="1"/>
</dbReference>
<dbReference type="Gene3D" id="6.10.340.10">
    <property type="match status" value="1"/>
</dbReference>
<dbReference type="OrthoDB" id="8482111at2"/>
<dbReference type="PROSITE" id="PS50192">
    <property type="entry name" value="T_SNARE"/>
    <property type="match status" value="1"/>
</dbReference>
<dbReference type="SUPFAM" id="SSF58104">
    <property type="entry name" value="Methyl-accepting chemotaxis protein (MCP) signaling domain"/>
    <property type="match status" value="1"/>
</dbReference>
<dbReference type="PROSITE" id="PS50885">
    <property type="entry name" value="HAMP"/>
    <property type="match status" value="1"/>
</dbReference>
<dbReference type="GO" id="GO:0005886">
    <property type="term" value="C:plasma membrane"/>
    <property type="evidence" value="ECO:0007669"/>
    <property type="project" value="UniProtKB-SubCell"/>
</dbReference>
<dbReference type="RefSeq" id="WP_148748790.1">
    <property type="nucleotide sequence ID" value="NZ_VSSR01000001.1"/>
</dbReference>
<name>A0A5S4X8M2_9BRAD</name>
<dbReference type="Pfam" id="PF00015">
    <property type="entry name" value="MCPsignal"/>
    <property type="match status" value="1"/>
</dbReference>
<keyword evidence="6 10" id="KW-0472">Membrane</keyword>
<dbReference type="Pfam" id="PF00672">
    <property type="entry name" value="HAMP"/>
    <property type="match status" value="1"/>
</dbReference>
<keyword evidence="2" id="KW-1003">Cell membrane</keyword>
<dbReference type="GO" id="GO:0006935">
    <property type="term" value="P:chemotaxis"/>
    <property type="evidence" value="ECO:0007669"/>
    <property type="project" value="InterPro"/>
</dbReference>
<keyword evidence="7 9" id="KW-0807">Transducer</keyword>
<evidence type="ECO:0000259" key="12">
    <source>
        <dbReference type="PROSITE" id="PS50192"/>
    </source>
</evidence>
<keyword evidence="4 10" id="KW-0812">Transmembrane</keyword>
<comment type="subcellular location">
    <subcellularLocation>
        <location evidence="1">Cell inner membrane</location>
        <topology evidence="1">Multi-pass membrane protein</topology>
    </subcellularLocation>
</comment>
<dbReference type="PRINTS" id="PR00260">
    <property type="entry name" value="CHEMTRNSDUCR"/>
</dbReference>